<dbReference type="InterPro" id="IPR022441">
    <property type="entry name" value="Para_beta_helix_rpt-2"/>
</dbReference>
<feature type="non-terminal residue" evidence="2">
    <location>
        <position position="1"/>
    </location>
</feature>
<sequence length="746" mass="82831">QNTLIENNYVCTRYGILAGWYYSNNTIARNNNINGSCWNKSISTWSVGVYTGYLSHNATIENNEIKNTSLGIRVYGHNDTEHTTQNKILNNNIRDIYMHGNWWGFGIYADRASNNTFEGNNIQNTSLGIYLVGGSNDVTNQGNNITNNLITKSYQWDGILLYRAANNSITNNTITENNRHGVFLYTTTAGTNTLSDNLIINNNQNGIRLESANNQIDRNIVCYNTQNDFQRIGLGGGTATSDNNTCGTPDGWDDAGTTGCTDVCGVYVYLNSPPNATKTNNPNQNFECNSITGNGENLSSITLYIWNSNNSLYATNTTLLAGTNSTTIFNMNLPDNEYLWNCRANNTAENEGWGINNWTLTVDTTPPIINLNSPANQSNLTYCTITLNWTASDSHPGLTCTINVDGSTSIKECANNTACTSTTSCLSDGTHSWNITCKDSYGNSNTSETRIFTIDTTPPNINLVYIANNLQTPQCNIDFSCNATDNNGIKNITLVIWNTTAEYYSNSTQSNSIIRTVNFPLGSEGNYKWNCLAYDTFDNYNWAANNRSFDVVNITISLVSPSNNTIFAANSVTFVWQTQAIQSNCTIQIASDGGFANIVDSKWSINNTTERNYTTILNNDGDYYWRAKCDSDCRTSGWSETRTFSVSTPPPEINFINPTPSNNTILCQNWTPINISINEQNLDTFKFNWNGTNITFAPWELTHFYTGNNTNETILTTYNHQTRILNITGSTAKNDGLVLAMSFENR</sequence>
<dbReference type="SMART" id="SM00710">
    <property type="entry name" value="PbH1"/>
    <property type="match status" value="6"/>
</dbReference>
<accession>A0A2H9RDC3</accession>
<dbReference type="Pfam" id="PF13229">
    <property type="entry name" value="Beta_helix"/>
    <property type="match status" value="1"/>
</dbReference>
<reference evidence="3" key="1">
    <citation type="submission" date="2017-09" db="EMBL/GenBank/DDBJ databases">
        <title>Depth-based differentiation of microbial function through sediment-hosted aquifers and enrichment of novel symbionts in the deep terrestrial subsurface.</title>
        <authorList>
            <person name="Probst A.J."/>
            <person name="Ladd B."/>
            <person name="Jarett J.K."/>
            <person name="Geller-Mcgrath D.E."/>
            <person name="Sieber C.M.K."/>
            <person name="Emerson J.B."/>
            <person name="Anantharaman K."/>
            <person name="Thomas B.C."/>
            <person name="Malmstrom R."/>
            <person name="Stieglmeier M."/>
            <person name="Klingl A."/>
            <person name="Woyke T."/>
            <person name="Ryan C.M."/>
            <person name="Banfield J.F."/>
        </authorList>
    </citation>
    <scope>NUCLEOTIDE SEQUENCE [LARGE SCALE GENOMIC DNA]</scope>
</reference>
<organism evidence="2 3">
    <name type="scientific">Huberarchaeum crystalense</name>
    <dbReference type="NCBI Taxonomy" id="2014257"/>
    <lineage>
        <taxon>Archaea</taxon>
        <taxon>Candidatus Huberarchaeota</taxon>
        <taxon>Candidatus Huberarchaeia</taxon>
        <taxon>Candidatus Huberarchaeales</taxon>
        <taxon>Candidatus Huberarchaeaceae</taxon>
        <taxon>Candidatus Huberarchaeum</taxon>
    </lineage>
</organism>
<dbReference type="InterPro" id="IPR006626">
    <property type="entry name" value="PbH1"/>
</dbReference>
<dbReference type="AlphaFoldDB" id="A0A2H9RDC3"/>
<dbReference type="Gene3D" id="2.60.40.10">
    <property type="entry name" value="Immunoglobulins"/>
    <property type="match status" value="2"/>
</dbReference>
<evidence type="ECO:0000313" key="3">
    <source>
        <dbReference type="Proteomes" id="UP000231232"/>
    </source>
</evidence>
<dbReference type="InterPro" id="IPR012334">
    <property type="entry name" value="Pectin_lyas_fold"/>
</dbReference>
<dbReference type="InterPro" id="IPR011050">
    <property type="entry name" value="Pectin_lyase_fold/virulence"/>
</dbReference>
<dbReference type="NCBIfam" id="TIGR03804">
    <property type="entry name" value="para_beta_helix"/>
    <property type="match status" value="1"/>
</dbReference>
<dbReference type="InterPro" id="IPR013783">
    <property type="entry name" value="Ig-like_fold"/>
</dbReference>
<dbReference type="InterPro" id="IPR039448">
    <property type="entry name" value="Beta_helix"/>
</dbReference>
<dbReference type="Proteomes" id="UP000231232">
    <property type="component" value="Unassembled WGS sequence"/>
</dbReference>
<comment type="caution">
    <text evidence="2">The sequence shown here is derived from an EMBL/GenBank/DDBJ whole genome shotgun (WGS) entry which is preliminary data.</text>
</comment>
<gene>
    <name evidence="2" type="ORF">CO072_02235</name>
</gene>
<feature type="domain" description="Right handed beta helix" evidence="1">
    <location>
        <begin position="85"/>
        <end position="227"/>
    </location>
</feature>
<proteinExistence type="predicted"/>
<name>A0A2H9RDC3_HUBC1</name>
<dbReference type="SUPFAM" id="SSF51126">
    <property type="entry name" value="Pectin lyase-like"/>
    <property type="match status" value="2"/>
</dbReference>
<feature type="non-terminal residue" evidence="2">
    <location>
        <position position="746"/>
    </location>
</feature>
<dbReference type="EMBL" id="PFSX01000060">
    <property type="protein sequence ID" value="PJC01135.1"/>
    <property type="molecule type" value="Genomic_DNA"/>
</dbReference>
<evidence type="ECO:0000259" key="1">
    <source>
        <dbReference type="Pfam" id="PF13229"/>
    </source>
</evidence>
<protein>
    <recommendedName>
        <fullName evidence="1">Right handed beta helix domain-containing protein</fullName>
    </recommendedName>
</protein>
<evidence type="ECO:0000313" key="2">
    <source>
        <dbReference type="EMBL" id="PJC01135.1"/>
    </source>
</evidence>
<dbReference type="Gene3D" id="2.160.20.10">
    <property type="entry name" value="Single-stranded right-handed beta-helix, Pectin lyase-like"/>
    <property type="match status" value="1"/>
</dbReference>